<proteinExistence type="predicted"/>
<dbReference type="EMBL" id="FXTH01000009">
    <property type="protein sequence ID" value="SMO68317.1"/>
    <property type="molecule type" value="Genomic_DNA"/>
</dbReference>
<sequence>MKRDIKFKVGLFLLLLTGIGLTITTLHSHHHLEWNHSSDFTDTGHCISSDTTVCPISGYLFETEILSPSSSADAFFNVENKVSETTHFAVPTYLVVDRGRSPPVIL</sequence>
<evidence type="ECO:0000313" key="2">
    <source>
        <dbReference type="Proteomes" id="UP000317593"/>
    </source>
</evidence>
<dbReference type="OrthoDB" id="1525299at2"/>
<organism evidence="1 2">
    <name type="scientific">Fodinibius sediminis</name>
    <dbReference type="NCBI Taxonomy" id="1214077"/>
    <lineage>
        <taxon>Bacteria</taxon>
        <taxon>Pseudomonadati</taxon>
        <taxon>Balneolota</taxon>
        <taxon>Balneolia</taxon>
        <taxon>Balneolales</taxon>
        <taxon>Balneolaceae</taxon>
        <taxon>Fodinibius</taxon>
    </lineage>
</organism>
<reference evidence="1 2" key="1">
    <citation type="submission" date="2017-05" db="EMBL/GenBank/DDBJ databases">
        <authorList>
            <person name="Varghese N."/>
            <person name="Submissions S."/>
        </authorList>
    </citation>
    <scope>NUCLEOTIDE SEQUENCE [LARGE SCALE GENOMIC DNA]</scope>
    <source>
        <strain evidence="1 2">DSM 21194</strain>
    </source>
</reference>
<keyword evidence="2" id="KW-1185">Reference proteome</keyword>
<accession>A0A521D9B8</accession>
<name>A0A521D9B8_9BACT</name>
<dbReference type="Proteomes" id="UP000317593">
    <property type="component" value="Unassembled WGS sequence"/>
</dbReference>
<evidence type="ECO:0000313" key="1">
    <source>
        <dbReference type="EMBL" id="SMO68317.1"/>
    </source>
</evidence>
<gene>
    <name evidence="1" type="ORF">SAMN06265218_10944</name>
</gene>
<dbReference type="AlphaFoldDB" id="A0A521D9B8"/>
<protein>
    <submittedName>
        <fullName evidence="1">Uncharacterized protein</fullName>
    </submittedName>
</protein>
<dbReference type="RefSeq" id="WP_142714640.1">
    <property type="nucleotide sequence ID" value="NZ_FXTH01000009.1"/>
</dbReference>